<reference evidence="2" key="1">
    <citation type="submission" date="2018-04" db="EMBL/GenBank/DDBJ databases">
        <title>WGS assembly of Panicum hallii.</title>
        <authorList>
            <person name="Lovell J."/>
            <person name="Jenkins J."/>
            <person name="Lowry D."/>
            <person name="Mamidi S."/>
            <person name="Sreedasyam A."/>
            <person name="Weng X."/>
            <person name="Barry K."/>
            <person name="Bonette J."/>
            <person name="Campitelli B."/>
            <person name="Daum C."/>
            <person name="Gordon S."/>
            <person name="Gould B."/>
            <person name="Lipzen A."/>
            <person name="Macqueen A."/>
            <person name="Palacio-Mejia J."/>
            <person name="Plott C."/>
            <person name="Shakirov E."/>
            <person name="Shu S."/>
            <person name="Yoshinaga Y."/>
            <person name="Zane M."/>
            <person name="Rokhsar D."/>
            <person name="Grimwood J."/>
            <person name="Schmutz J."/>
            <person name="Juenger T."/>
        </authorList>
    </citation>
    <scope>NUCLEOTIDE SEQUENCE [LARGE SCALE GENOMIC DNA]</scope>
    <source>
        <strain evidence="2">FIL2</strain>
    </source>
</reference>
<feature type="region of interest" description="Disordered" evidence="1">
    <location>
        <begin position="1"/>
        <end position="35"/>
    </location>
</feature>
<proteinExistence type="predicted"/>
<name>A0A2S3IC50_9POAL</name>
<sequence length="122" mass="14198">MFPPVRFGLSTNPEYLRRPPKRRRRRSRNSADGLPEMRLTMITLKARHKSLVPTDSPAPLRSRPLCLASRAATPSHLSQSVRPDLHGRRRPRPRARRRTQRPRAGAWAWRGPGSRCCWSCWR</sequence>
<gene>
    <name evidence="2" type="ORF">PAHAL_8G013800</name>
</gene>
<evidence type="ECO:0000256" key="1">
    <source>
        <dbReference type="SAM" id="MobiDB-lite"/>
    </source>
</evidence>
<dbReference type="Gramene" id="PAN41095">
    <property type="protein sequence ID" value="PAN41095"/>
    <property type="gene ID" value="PAHAL_8G013800"/>
</dbReference>
<protein>
    <submittedName>
        <fullName evidence="2">Uncharacterized protein</fullName>
    </submittedName>
</protein>
<dbReference type="AlphaFoldDB" id="A0A2S3IC50"/>
<organism evidence="2">
    <name type="scientific">Panicum hallii</name>
    <dbReference type="NCBI Taxonomy" id="206008"/>
    <lineage>
        <taxon>Eukaryota</taxon>
        <taxon>Viridiplantae</taxon>
        <taxon>Streptophyta</taxon>
        <taxon>Embryophyta</taxon>
        <taxon>Tracheophyta</taxon>
        <taxon>Spermatophyta</taxon>
        <taxon>Magnoliopsida</taxon>
        <taxon>Liliopsida</taxon>
        <taxon>Poales</taxon>
        <taxon>Poaceae</taxon>
        <taxon>PACMAD clade</taxon>
        <taxon>Panicoideae</taxon>
        <taxon>Panicodae</taxon>
        <taxon>Paniceae</taxon>
        <taxon>Panicinae</taxon>
        <taxon>Panicum</taxon>
        <taxon>Panicum sect. Panicum</taxon>
    </lineage>
</organism>
<evidence type="ECO:0000313" key="2">
    <source>
        <dbReference type="EMBL" id="PAN41095.1"/>
    </source>
</evidence>
<dbReference type="EMBL" id="CM008053">
    <property type="protein sequence ID" value="PAN41095.1"/>
    <property type="molecule type" value="Genomic_DNA"/>
</dbReference>
<dbReference type="Proteomes" id="UP000243499">
    <property type="component" value="Chromosome 8"/>
</dbReference>
<accession>A0A2S3IC50</accession>
<feature type="compositionally biased region" description="Basic residues" evidence="1">
    <location>
        <begin position="18"/>
        <end position="28"/>
    </location>
</feature>
<feature type="region of interest" description="Disordered" evidence="1">
    <location>
        <begin position="69"/>
        <end position="106"/>
    </location>
</feature>
<feature type="compositionally biased region" description="Basic residues" evidence="1">
    <location>
        <begin position="87"/>
        <end position="101"/>
    </location>
</feature>